<evidence type="ECO:0000313" key="4">
    <source>
        <dbReference type="EMBL" id="SEV79620.1"/>
    </source>
</evidence>
<dbReference type="Pfam" id="PF00535">
    <property type="entry name" value="Glycos_transf_2"/>
    <property type="match status" value="1"/>
</dbReference>
<evidence type="ECO:0000256" key="2">
    <source>
        <dbReference type="ARBA" id="ARBA00041596"/>
    </source>
</evidence>
<dbReference type="InterPro" id="IPR029044">
    <property type="entry name" value="Nucleotide-diphossugar_trans"/>
</dbReference>
<sequence length="865" mass="102106">MNKKEVKKKLKKYNKNINKNFPKTLNDIINDLNPSVNINEYSPNYLFKRDSDPFYYLKIEELKRHEALSKFREIVEELPNSNGSRIFKKLKYKIGIVSDEFLYESFKDVADVEYITRSEREEIKEYDFVILATTWRGIDNSWMGAATANGPIRRQMIMMAEEYNRRGIPTVFYSKEDPVNYNLFKSLARHCKYIYTTAQEVVKEYKEYTGNDNVKVLQFGVNPIIHNPVGSRTKYAEEHKDEILFAGSWLSKYPVRMSETQRLFDSIISEKVPLTIIDRNLELRDPRYQFPSKYIPYITPPIQHDFLMKLHKIFRWSINMNSVKYSETMFANRVYELQAFGNILISNYNTGINNIFPNVRMINAPDDFKVLYGTKEEDLLDLQAKGIRNVMENHTTFDRIKTIASDIGLEIEKTRDSVLVIGETEADQESFNRQIYHNKEYVNKNEVTDEMINRYDFIVYFNDKFLYEEYYLEDMISAFKYTDVDFVTKDKDSEPHNFTSKFNNKYLTMFDTKTLGNTEQSIGYNTDYVEVVEVASVDNYQQETKELSVIIPIHNNGTYLEEKCFASLKRSSSFKKMEIIFVNDGSTDDTTIKIINRLRRRHPDIVYFEFDEGSGSASRPRNKGARIASTEFITYLDPDNEACGDGFHQMLEVMKKQDVDMVVGNIIKEDNDRRVAGKYTGTIKKYNNDRLLIENPREYLINAGMRVQSIQALIVKTSVIVDNDLIMVEGAAGQDTMFFQELVLNCNRIQGLNKFIHVYYAAVAGSVTNTVSKKFFEKYYKLEIERVPYLEKYELMDVYLKERFNFYIRKWYKPRMDRVEISERKEAIEKFFEIIDLYEKYEPIYEIEVENYFNELKKELELYSR</sequence>
<dbReference type="EMBL" id="FOIT01000001">
    <property type="protein sequence ID" value="SEV79620.1"/>
    <property type="molecule type" value="Genomic_DNA"/>
</dbReference>
<feature type="domain" description="Glycosyltransferase 2-like" evidence="3">
    <location>
        <begin position="548"/>
        <end position="710"/>
    </location>
</feature>
<reference evidence="4 5" key="1">
    <citation type="submission" date="2016-10" db="EMBL/GenBank/DDBJ databases">
        <authorList>
            <person name="Varghese N."/>
            <person name="Submissions S."/>
        </authorList>
    </citation>
    <scope>NUCLEOTIDE SEQUENCE [LARGE SCALE GENOMIC DNA]</scope>
    <source>
        <strain evidence="4 5">IBRC-M10081</strain>
    </source>
</reference>
<dbReference type="CDD" id="cd00761">
    <property type="entry name" value="Glyco_tranf_GTA_type"/>
    <property type="match status" value="1"/>
</dbReference>
<keyword evidence="5" id="KW-1185">Reference proteome</keyword>
<dbReference type="SUPFAM" id="SSF53448">
    <property type="entry name" value="Nucleotide-diphospho-sugar transferases"/>
    <property type="match status" value="1"/>
</dbReference>
<accession>A0A662Z0I2</accession>
<protein>
    <recommendedName>
        <fullName evidence="1">Putative glycosyltransferase TagX</fullName>
    </recommendedName>
    <alternativeName>
        <fullName evidence="2">Teichoic acid biosynthesis protein X</fullName>
    </alternativeName>
</protein>
<evidence type="ECO:0000313" key="5">
    <source>
        <dbReference type="Proteomes" id="UP000243605"/>
    </source>
</evidence>
<organism evidence="4 5">
    <name type="scientific">Aliicoccus persicus</name>
    <dbReference type="NCBI Taxonomy" id="930138"/>
    <lineage>
        <taxon>Bacteria</taxon>
        <taxon>Bacillati</taxon>
        <taxon>Bacillota</taxon>
        <taxon>Bacilli</taxon>
        <taxon>Bacillales</taxon>
        <taxon>Staphylococcaceae</taxon>
        <taxon>Aliicoccus</taxon>
    </lineage>
</organism>
<dbReference type="InterPro" id="IPR001173">
    <property type="entry name" value="Glyco_trans_2-like"/>
</dbReference>
<evidence type="ECO:0000259" key="3">
    <source>
        <dbReference type="Pfam" id="PF00535"/>
    </source>
</evidence>
<dbReference type="PANTHER" id="PTHR43685">
    <property type="entry name" value="GLYCOSYLTRANSFERASE"/>
    <property type="match status" value="1"/>
</dbReference>
<evidence type="ECO:0000256" key="1">
    <source>
        <dbReference type="ARBA" id="ARBA00040220"/>
    </source>
</evidence>
<dbReference type="Proteomes" id="UP000243605">
    <property type="component" value="Unassembled WGS sequence"/>
</dbReference>
<dbReference type="PANTHER" id="PTHR43685:SF2">
    <property type="entry name" value="GLYCOSYLTRANSFERASE 2-LIKE DOMAIN-CONTAINING PROTEIN"/>
    <property type="match status" value="1"/>
</dbReference>
<dbReference type="Gene3D" id="3.90.550.10">
    <property type="entry name" value="Spore Coat Polysaccharide Biosynthesis Protein SpsA, Chain A"/>
    <property type="match status" value="1"/>
</dbReference>
<dbReference type="AlphaFoldDB" id="A0A662Z0I2"/>
<dbReference type="InterPro" id="IPR050834">
    <property type="entry name" value="Glycosyltransf_2"/>
</dbReference>
<name>A0A662Z0I2_9STAP</name>
<dbReference type="OrthoDB" id="7019976at2"/>
<proteinExistence type="predicted"/>
<gene>
    <name evidence="4" type="ORF">SAMN05192557_0007</name>
</gene>
<dbReference type="RefSeq" id="WP_091472487.1">
    <property type="nucleotide sequence ID" value="NZ_FOIT01000001.1"/>
</dbReference>